<proteinExistence type="predicted"/>
<reference evidence="1" key="1">
    <citation type="journal article" date="2014" name="Front. Microbiol.">
        <title>High frequency of phylogenetically diverse reductive dehalogenase-homologous genes in deep subseafloor sedimentary metagenomes.</title>
        <authorList>
            <person name="Kawai M."/>
            <person name="Futagami T."/>
            <person name="Toyoda A."/>
            <person name="Takaki Y."/>
            <person name="Nishi S."/>
            <person name="Hori S."/>
            <person name="Arai W."/>
            <person name="Tsubouchi T."/>
            <person name="Morono Y."/>
            <person name="Uchiyama I."/>
            <person name="Ito T."/>
            <person name="Fujiyama A."/>
            <person name="Inagaki F."/>
            <person name="Takami H."/>
        </authorList>
    </citation>
    <scope>NUCLEOTIDE SEQUENCE</scope>
    <source>
        <strain evidence="1">Expedition CK06-06</strain>
    </source>
</reference>
<comment type="caution">
    <text evidence="1">The sequence shown here is derived from an EMBL/GenBank/DDBJ whole genome shotgun (WGS) entry which is preliminary data.</text>
</comment>
<sequence length="38" mass="4349">MQNKANLLNTQMNVSSAITMNYEQLTMNYANKNKPNSK</sequence>
<protein>
    <submittedName>
        <fullName evidence="1">Uncharacterized protein</fullName>
    </submittedName>
</protein>
<evidence type="ECO:0000313" key="1">
    <source>
        <dbReference type="EMBL" id="GAG97873.1"/>
    </source>
</evidence>
<accession>X1CNZ4</accession>
<gene>
    <name evidence="1" type="ORF">S01H4_49238</name>
</gene>
<organism evidence="1">
    <name type="scientific">marine sediment metagenome</name>
    <dbReference type="NCBI Taxonomy" id="412755"/>
    <lineage>
        <taxon>unclassified sequences</taxon>
        <taxon>metagenomes</taxon>
        <taxon>ecological metagenomes</taxon>
    </lineage>
</organism>
<dbReference type="AlphaFoldDB" id="X1CNZ4"/>
<name>X1CNZ4_9ZZZZ</name>
<dbReference type="EMBL" id="BART01027835">
    <property type="protein sequence ID" value="GAG97873.1"/>
    <property type="molecule type" value="Genomic_DNA"/>
</dbReference>
<feature type="non-terminal residue" evidence="1">
    <location>
        <position position="38"/>
    </location>
</feature>